<reference evidence="3" key="1">
    <citation type="submission" date="2018-07" db="EMBL/GenBank/DDBJ databases">
        <authorList>
            <person name="Quirk P.G."/>
            <person name="Krulwich T.A."/>
        </authorList>
    </citation>
    <scope>NUCLEOTIDE SEQUENCE</scope>
</reference>
<name>A0A336LUT6_CULSO</name>
<sequence length="242" mass="27172">MIISWFRKKDKTLLTVGLSTYSSDDRFFVEHTRHLGNWALRIKNAREDDEGLYECQISSHPPQSIFIELRIVEAVAEIIEAPDLHINEGYHEDRMVNYDVDDGITVSNTKLSSSVLTVRNATARHGGNYTCAPANARQASIYVHVLKGEKPAAMQHPDKTTSAATSSSSTLSAIHYILLPTISTAIYSGATSRKVPKCHCMGQIFASIELTNEDFDEIQFFVVGEYLNFISFVIYFSFFHPL</sequence>
<evidence type="ECO:0000259" key="2">
    <source>
        <dbReference type="PROSITE" id="PS50835"/>
    </source>
</evidence>
<keyword evidence="1" id="KW-0472">Membrane</keyword>
<dbReference type="InterPro" id="IPR037448">
    <property type="entry name" value="Zig-8"/>
</dbReference>
<dbReference type="PROSITE" id="PS50835">
    <property type="entry name" value="IG_LIKE"/>
    <property type="match status" value="1"/>
</dbReference>
<dbReference type="InterPro" id="IPR007110">
    <property type="entry name" value="Ig-like_dom"/>
</dbReference>
<dbReference type="EMBL" id="UFQT01000200">
    <property type="protein sequence ID" value="SSX21610.1"/>
    <property type="molecule type" value="Genomic_DNA"/>
</dbReference>
<feature type="domain" description="Ig-like" evidence="2">
    <location>
        <begin position="1"/>
        <end position="66"/>
    </location>
</feature>
<dbReference type="PANTHER" id="PTHR23279:SF2">
    <property type="entry name" value="DEFECTIVE PROBOSCIS EXTENSION RESPONSE 19, ISOFORM A"/>
    <property type="match status" value="1"/>
</dbReference>
<dbReference type="OMA" id="MSIFEVN"/>
<dbReference type="AlphaFoldDB" id="A0A336LUT6"/>
<keyword evidence="1" id="KW-1133">Transmembrane helix</keyword>
<dbReference type="SUPFAM" id="SSF48726">
    <property type="entry name" value="Immunoglobulin"/>
    <property type="match status" value="2"/>
</dbReference>
<dbReference type="PANTHER" id="PTHR23279">
    <property type="entry name" value="DEFECTIVE PROBOSCIS EXTENSION RESPONSE DPR -RELATED"/>
    <property type="match status" value="1"/>
</dbReference>
<dbReference type="GO" id="GO:0050808">
    <property type="term" value="P:synapse organization"/>
    <property type="evidence" value="ECO:0007669"/>
    <property type="project" value="TreeGrafter"/>
</dbReference>
<feature type="transmembrane region" description="Helical" evidence="1">
    <location>
        <begin position="220"/>
        <end position="239"/>
    </location>
</feature>
<dbReference type="VEuPathDB" id="VectorBase:CSON004926"/>
<gene>
    <name evidence="3" type="primary">CSON004926</name>
</gene>
<accession>A0A336LUT6</accession>
<evidence type="ECO:0000313" key="3">
    <source>
        <dbReference type="EMBL" id="SSX21610.1"/>
    </source>
</evidence>
<keyword evidence="1" id="KW-0812">Transmembrane</keyword>
<evidence type="ECO:0000256" key="1">
    <source>
        <dbReference type="SAM" id="Phobius"/>
    </source>
</evidence>
<protein>
    <submittedName>
        <fullName evidence="3">CSON004926 protein</fullName>
    </submittedName>
</protein>
<dbReference type="GO" id="GO:0032589">
    <property type="term" value="C:neuron projection membrane"/>
    <property type="evidence" value="ECO:0007669"/>
    <property type="project" value="TreeGrafter"/>
</dbReference>
<proteinExistence type="predicted"/>
<organism evidence="3">
    <name type="scientific">Culicoides sonorensis</name>
    <name type="common">Biting midge</name>
    <dbReference type="NCBI Taxonomy" id="179676"/>
    <lineage>
        <taxon>Eukaryota</taxon>
        <taxon>Metazoa</taxon>
        <taxon>Ecdysozoa</taxon>
        <taxon>Arthropoda</taxon>
        <taxon>Hexapoda</taxon>
        <taxon>Insecta</taxon>
        <taxon>Pterygota</taxon>
        <taxon>Neoptera</taxon>
        <taxon>Endopterygota</taxon>
        <taxon>Diptera</taxon>
        <taxon>Nematocera</taxon>
        <taxon>Chironomoidea</taxon>
        <taxon>Ceratopogonidae</taxon>
        <taxon>Ceratopogoninae</taxon>
        <taxon>Culicoides</taxon>
        <taxon>Monoculicoides</taxon>
    </lineage>
</organism>
<dbReference type="Gene3D" id="2.60.40.10">
    <property type="entry name" value="Immunoglobulins"/>
    <property type="match status" value="2"/>
</dbReference>
<dbReference type="InterPro" id="IPR013783">
    <property type="entry name" value="Ig-like_fold"/>
</dbReference>
<dbReference type="InterPro" id="IPR036179">
    <property type="entry name" value="Ig-like_dom_sf"/>
</dbReference>